<dbReference type="RefSeq" id="WP_002687474.1">
    <property type="nucleotide sequence ID" value="NZ_UFTJ01000001.1"/>
</dbReference>
<dbReference type="Proteomes" id="UP000255515">
    <property type="component" value="Unassembled WGS sequence"/>
</dbReference>
<feature type="signal peptide" evidence="1">
    <location>
        <begin position="1"/>
        <end position="19"/>
    </location>
</feature>
<evidence type="ECO:0000313" key="3">
    <source>
        <dbReference type="Proteomes" id="UP000255515"/>
    </source>
</evidence>
<evidence type="ECO:0000313" key="2">
    <source>
        <dbReference type="EMBL" id="SSZ46466.1"/>
    </source>
</evidence>
<reference evidence="2 3" key="1">
    <citation type="submission" date="2018-06" db="EMBL/GenBank/DDBJ databases">
        <authorList>
            <consortium name="Pathogen Informatics"/>
            <person name="Doyle S."/>
        </authorList>
    </citation>
    <scope>NUCLEOTIDE SEQUENCE [LARGE SCALE GENOMIC DNA]</scope>
    <source>
        <strain evidence="2 3">NCTC11661</strain>
    </source>
</reference>
<accession>A0A376BXV0</accession>
<dbReference type="AlphaFoldDB" id="A0A376BXV0"/>
<evidence type="ECO:0008006" key="4">
    <source>
        <dbReference type="Google" id="ProtNLM"/>
    </source>
</evidence>
<name>A0A376BXV0_9FLAO</name>
<feature type="chain" id="PRO_5016944693" description="DUF3575 domain-containing protein" evidence="1">
    <location>
        <begin position="20"/>
        <end position="179"/>
    </location>
</feature>
<dbReference type="EMBL" id="UFTJ01000001">
    <property type="protein sequence ID" value="SSZ46466.1"/>
    <property type="molecule type" value="Genomic_DNA"/>
</dbReference>
<evidence type="ECO:0000256" key="1">
    <source>
        <dbReference type="SAM" id="SignalP"/>
    </source>
</evidence>
<organism evidence="2 3">
    <name type="scientific">Bergeyella zoohelcum</name>
    <dbReference type="NCBI Taxonomy" id="1015"/>
    <lineage>
        <taxon>Bacteria</taxon>
        <taxon>Pseudomonadati</taxon>
        <taxon>Bacteroidota</taxon>
        <taxon>Flavobacteriia</taxon>
        <taxon>Flavobacteriales</taxon>
        <taxon>Weeksellaceae</taxon>
        <taxon>Bergeyella</taxon>
    </lineage>
</organism>
<proteinExistence type="predicted"/>
<keyword evidence="1" id="KW-0732">Signal</keyword>
<sequence>MKKVFLTLGAFFLSQATNAQTKLENNYKVELGIQGISIGTEIPLSDKFLADVNLGWGGITDLWHNGISYEWSKKSNSIFARGQLRYYLNRERREEKGNSLKNNAGIFIAYQAKFHFSGTDYYSPQVGKSLLNELQFGQQLPLGNRFIFRYQVGIGNGYDFDYKNSKFYPALGFSFGYAF</sequence>
<gene>
    <name evidence="2" type="ORF">NCTC11661_00109</name>
</gene>
<protein>
    <recommendedName>
        <fullName evidence="4">DUF3575 domain-containing protein</fullName>
    </recommendedName>
</protein>